<dbReference type="Proteomes" id="UP000694844">
    <property type="component" value="Chromosome 5"/>
</dbReference>
<dbReference type="PANTHER" id="PTHR16897">
    <property type="entry name" value="OS10G0105400 PROTEIN"/>
    <property type="match status" value="1"/>
</dbReference>
<dbReference type="KEGG" id="cvn:111135479"/>
<dbReference type="SUPFAM" id="SSF49265">
    <property type="entry name" value="Fibronectin type III"/>
    <property type="match status" value="2"/>
</dbReference>
<accession>A0A8B8EN02</accession>
<sequence>MTKKPVVETCFVDVYGINGEHVALRKENSSSACMDQRDNFINFQPSRVEFKFQYAFLVHPTHPKPDFIKEYKFGIGGGGVSIHWKKTTKGTTTLIFDSSLSDFGVQEDKLDDTINIKSNETVMPNITMENGDGLCLKFTAVGRGYLQTTKLYDSSVTLRKQYYNDTKSTREVCFWFDDLKPTHCKVTGECEDLDIMQISNSLTKSSIVKVGVEGWKDQTFYNGMNINASGIRQYEMTVYSISDDGRELKVSLSNDKTCLVNLTKPNLFEIELSKCGLYEVNLEVLDTSGEGNSRVSRRFVLFDNSSNVLKNQSKKLYFNTANNVSQNTWQTQKKFVCVDWSGRFYNSWHKKTNLLKPIERKAIIAQIFDDNYYPLPRNGTINVDGIVEFKLTLSVNNGQKTISQTSQSPLIQSYCANVSLLDGDSVTVDVQAIDIMRNSDNDSSQIFIDTSVPEIDILGLKKGSFYGLFVHNKKELSDLKMMLNIYDKHSGIRSIEWYFGTKNGYKDIGQGHLGVNRLTNTINCYNVTHCYCPLHGVCERSLHTIDMSKLMNSNTSKGLHNREYFFTFVVTNNAFLRTVDHVDILVDESVPVKGIVREGASGENDIDFTQDNKTFISWNGFIDHESGINLYRIALSPWCLGYEEMVNSLENDSIVSVNTSENSVLMYFPSEGMFITSVIAFNNAGEPSDVACSDGIMYDTSPIEIFNLTGSMFRTEEGIACDDNQNPFLVMNNLSRVRLVKSSKCAEICRNFTFETFINTLPEISRNHSDSSISEGICGKLSPFVGHEIYIPSDKIQVSWERGSGHSQIDDFYVGFGQSSSEYLSPSLISYQRTSGHSRYLNHHSGLRSAKSFWMYIKSLSKTGVEKTIPIGPIIIDSTPVKIVKDLLVESKDNSIYIGWENETFIDEEEIEPVSSIYFRFGSGSKYVTPFLQHYGSKHCIQPNVVDCIVFPSNRLHRSKTEVSLDYFAELIVTNKAGHMTTKRTHPFQIQSKIAPSRGVVIDVNENSDEFTDLDFVLYPSKLCVQWKGFEHHKNITFEVGVGTKEGISDAIRFNPVTDLHRICFNGTDLKPFVKYYSNVKARCTGGETIVSSDGFTIIDEKLFLSNFKVQDGKGCSSQKPIAIYYYLRRNKTNYEVQITDTVEIGKIYSLVVYSKFVTINSPNAMLLTTNTGDTFTTYTFVAKSQLLHFATNTDKAFNASFYQCNIDEEVLQQTDEISVHWTLQEDNLTKPTRFQVQVRNELGSNVMTMQATPGSATFASFQNVHLVDNMTYHFEVYPCYGQFCLNYTTSNGFVCEKDTLLIYLEEANLVFSGTRATLNVTWKTISGDSGHGHIFGFWALCMDESGRDIFFNWTEIRNTNKVAETFHNFRSTIQTIYFCLKYWLGDQEWDIHCIFVKQLYKRQEFESKVLDIDLQRLNKSFTYLISQASSSKHLGSLGQRISDLELDYCTPETVISVVVLGHNGDNLTGFLMTSNSTPPSTLHCHQHNGCLMAKILRNGMTSFSGLKLSQGTLFSCVRGENVSYGCSNGIYVDDTPPKPGHISVQNINGFISSRLGLTFYIEPFIEDALLVGTEDRPSIANYLYGIGTTPEEDDVLPWHKTIRHGRFYIPELDLKQGETYFLSVAATNRAGLSSSHMVTKVTVDVTPPSAGKVYVGNVISTKYVTTDVITIHWQGFRDEESNIKKFECAVMSENGEIVIDFQPASGSSITMQKNNKFTDGHSYRAIFKVTNYALLSMEVYSNNFTIDSSAPHEGTVYDGLRKDEDEDYQTNVNMLCTTWSGFSDPHSNIISYRIGIGNNPTIPDLTDFKIIGLRQDYCWKLSLVPGLKYFTFVEACNGAGLCSQSVSDGIIVDNSPPLAGLVYIQGVTGRMVYLNDRSVISASWIGFEDPHSLIEHFDWCIGTSRGKCEIMMYRNAFLSNDVYMPSLRLPLNTKMYVSVMAYNNVNLTIQGNSHAFKVDVTPPVTISRPKVHLITSPFTQKKNIQYDNSVLKLSWLFNDDESKISHHTISLKSHQGKKVPYEQIIYENINSITITFNSTKRLINGDRYSVLVSACNLAALCTRSESDDFLIDSSPPHSGGFSSEHPWKVDNNVTLATIAWYGFTDIESGIASYFVSVGSSYNGGEFTKGFIEVLGNKTTAAVSLYNFSPNIHGEIVLSIYAVNNAGIKSKIAKATVVTSSSDKSHSSGSFLLQRHSCKTHFCENDCTCGIVGKKCVSKDQSRCLLVNDTLTDVYLGTSNHTTIAVQASTTCMVGSWLPRSNLIIRYQWTLGLTDGSPGQGVFDVQKENPWTDNDLETSILFCLPVGKTFEPDQNYVLYVKSWISDHQYSISKSKHISIKNSSPRIDQGQFITTSRNKACGTNIRYSHIDWKICCCWQNVFTDKGPLMYTFSVGTSQKSDDVQRAVDLGNQTHVCPALPLKPGARYFFTVTAVNNIGKYVSLSSDGLVVDDSEPRSGVVFNTPYYKNKHYQSNSASVGASWFGFSDSESFIRNYSVSIEVYENDFFHSIETKNMKFLTDSQIKISNSESMKYRFSVQASDAAGRNSEKTFSSPFIIDNSAPKSFKCNEYTLMKTSATYSENTYLTVDSLETTSYKISILVKEASWDTRIMLKFEDEIMLLPLKMFVNGSAFGNFDLIAISSGNKTISIIQQQTPLHRLDIDIYRCIPGYKTSSSPIELTQLSLDEYQACVKTIDSESGILKLKLGLGTTENGTQICPLVDIGNKHHSSFHALLPHGSPIFVKTVAENLAHLQSYFVSKRLIVDHTPPNITILSVSLDYKDVENTSYTRIDVNFTSVDPESGVTHCSVCIRSFEDSRIKFCQNAVTNHSQWNYQYIPHGSKLVPSVTCANNVELENTEDGNTIIVSFENPLTDKATIEFVVPDDSFQVNNLPVQTDLSRLDFRWTGFHDASGITSFDCKLQAGDEVIRDWTRKDQKDYTSLRNLKLKSNAVYTVFIRAKNIGNKISASANASVYISTEKPRLTGHGATIDKISGGFKLNWPNVFEKIFNMETTYDVSVGTTPGSSDIFRETGLQNTACEVYYVTELENVVHVVIRAMFPTTTYQVYTTNIIVPH</sequence>
<evidence type="ECO:0000313" key="2">
    <source>
        <dbReference type="RefSeq" id="XP_022341300.1"/>
    </source>
</evidence>
<dbReference type="InterPro" id="IPR036116">
    <property type="entry name" value="FN3_sf"/>
</dbReference>
<dbReference type="RefSeq" id="XP_022341300.1">
    <property type="nucleotide sequence ID" value="XM_022485592.1"/>
</dbReference>
<dbReference type="GeneID" id="111135479"/>
<gene>
    <name evidence="2" type="primary">LOC111135479</name>
</gene>
<name>A0A8B8EN02_CRAVI</name>
<dbReference type="OrthoDB" id="6137750at2759"/>
<organism evidence="1 2">
    <name type="scientific">Crassostrea virginica</name>
    <name type="common">Eastern oyster</name>
    <dbReference type="NCBI Taxonomy" id="6565"/>
    <lineage>
        <taxon>Eukaryota</taxon>
        <taxon>Metazoa</taxon>
        <taxon>Spiralia</taxon>
        <taxon>Lophotrochozoa</taxon>
        <taxon>Mollusca</taxon>
        <taxon>Bivalvia</taxon>
        <taxon>Autobranchia</taxon>
        <taxon>Pteriomorphia</taxon>
        <taxon>Ostreida</taxon>
        <taxon>Ostreoidea</taxon>
        <taxon>Ostreidae</taxon>
        <taxon>Crassostrea</taxon>
    </lineage>
</organism>
<protein>
    <submittedName>
        <fullName evidence="2">Uncharacterized protein LOC111135479</fullName>
    </submittedName>
</protein>
<proteinExistence type="predicted"/>
<dbReference type="PANTHER" id="PTHR16897:SF2">
    <property type="entry name" value="OS03G0226600 PROTEIN"/>
    <property type="match status" value="1"/>
</dbReference>
<reference evidence="2" key="1">
    <citation type="submission" date="2025-08" db="UniProtKB">
        <authorList>
            <consortium name="RefSeq"/>
        </authorList>
    </citation>
    <scope>IDENTIFICATION</scope>
    <source>
        <tissue evidence="2">Whole sample</tissue>
    </source>
</reference>
<evidence type="ECO:0000313" key="1">
    <source>
        <dbReference type="Proteomes" id="UP000694844"/>
    </source>
</evidence>
<keyword evidence="1" id="KW-1185">Reference proteome</keyword>